<protein>
    <submittedName>
        <fullName evidence="3">Uncharacterized protein</fullName>
    </submittedName>
</protein>
<dbReference type="InParanoid" id="A0A1Z5KM90"/>
<organism evidence="3 4">
    <name type="scientific">Fistulifera solaris</name>
    <name type="common">Oleaginous diatom</name>
    <dbReference type="NCBI Taxonomy" id="1519565"/>
    <lineage>
        <taxon>Eukaryota</taxon>
        <taxon>Sar</taxon>
        <taxon>Stramenopiles</taxon>
        <taxon>Ochrophyta</taxon>
        <taxon>Bacillariophyta</taxon>
        <taxon>Bacillariophyceae</taxon>
        <taxon>Bacillariophycidae</taxon>
        <taxon>Naviculales</taxon>
        <taxon>Naviculaceae</taxon>
        <taxon>Fistulifera</taxon>
    </lineage>
</organism>
<gene>
    <name evidence="3" type="ORF">FisN_23Hh142</name>
</gene>
<feature type="compositionally biased region" description="Basic and acidic residues" evidence="1">
    <location>
        <begin position="192"/>
        <end position="201"/>
    </location>
</feature>
<evidence type="ECO:0000256" key="1">
    <source>
        <dbReference type="SAM" id="MobiDB-lite"/>
    </source>
</evidence>
<keyword evidence="4" id="KW-1185">Reference proteome</keyword>
<dbReference type="Proteomes" id="UP000198406">
    <property type="component" value="Unassembled WGS sequence"/>
</dbReference>
<feature type="chain" id="PRO_5013232876" evidence="2">
    <location>
        <begin position="18"/>
        <end position="250"/>
    </location>
</feature>
<evidence type="ECO:0000313" key="3">
    <source>
        <dbReference type="EMBL" id="GAX27399.1"/>
    </source>
</evidence>
<sequence length="250" mass="28878">MHFLFFSLLCLAVPVTSFLPGPAFLRRSSRTFSSRKDWDAILAEENEETPVRPDMKYIPRNCQRQHEHFLAIREAAGKELTNDVYVREPKSETFWFAGKVARVTDVTVEQAVARQWPLIEMHAGNLRPIELFPCRGALEIWIAPGDSEMEVAYNNPDLLFTKMEKDVPGAQSISNIMVGFQGEMYEPGEKGFRTWRKDDGTPARPPVETPMQDEKRMPTDEEMKELAKALEGKDINEIYEEQQRRNNQQR</sequence>
<dbReference type="AlphaFoldDB" id="A0A1Z5KM90"/>
<feature type="compositionally biased region" description="Basic and acidic residues" evidence="1">
    <location>
        <begin position="212"/>
        <end position="244"/>
    </location>
</feature>
<name>A0A1Z5KM90_FISSO</name>
<evidence type="ECO:0000313" key="4">
    <source>
        <dbReference type="Proteomes" id="UP000198406"/>
    </source>
</evidence>
<feature type="region of interest" description="Disordered" evidence="1">
    <location>
        <begin position="192"/>
        <end position="250"/>
    </location>
</feature>
<comment type="caution">
    <text evidence="3">The sequence shown here is derived from an EMBL/GenBank/DDBJ whole genome shotgun (WGS) entry which is preliminary data.</text>
</comment>
<reference evidence="3 4" key="1">
    <citation type="journal article" date="2015" name="Plant Cell">
        <title>Oil accumulation by the oleaginous diatom Fistulifera solaris as revealed by the genome and transcriptome.</title>
        <authorList>
            <person name="Tanaka T."/>
            <person name="Maeda Y."/>
            <person name="Veluchamy A."/>
            <person name="Tanaka M."/>
            <person name="Abida H."/>
            <person name="Marechal E."/>
            <person name="Bowler C."/>
            <person name="Muto M."/>
            <person name="Sunaga Y."/>
            <person name="Tanaka M."/>
            <person name="Yoshino T."/>
            <person name="Taniguchi T."/>
            <person name="Fukuda Y."/>
            <person name="Nemoto M."/>
            <person name="Matsumoto M."/>
            <person name="Wong P.S."/>
            <person name="Aburatani S."/>
            <person name="Fujibuchi W."/>
        </authorList>
    </citation>
    <scope>NUCLEOTIDE SEQUENCE [LARGE SCALE GENOMIC DNA]</scope>
    <source>
        <strain evidence="3 4">JPCC DA0580</strain>
    </source>
</reference>
<keyword evidence="2" id="KW-0732">Signal</keyword>
<feature type="signal peptide" evidence="2">
    <location>
        <begin position="1"/>
        <end position="17"/>
    </location>
</feature>
<evidence type="ECO:0000256" key="2">
    <source>
        <dbReference type="SAM" id="SignalP"/>
    </source>
</evidence>
<accession>A0A1Z5KM90</accession>
<dbReference type="EMBL" id="BDSP01000257">
    <property type="protein sequence ID" value="GAX27399.1"/>
    <property type="molecule type" value="Genomic_DNA"/>
</dbReference>
<dbReference type="OrthoDB" id="45109at2759"/>
<proteinExistence type="predicted"/>